<dbReference type="Proteomes" id="UP000475532">
    <property type="component" value="Unassembled WGS sequence"/>
</dbReference>
<accession>A0A6L9QCV9</accession>
<name>A0A6L9QCV9_9ACTN</name>
<gene>
    <name evidence="1" type="ORF">G3I70_05930</name>
</gene>
<proteinExistence type="predicted"/>
<evidence type="ECO:0000313" key="2">
    <source>
        <dbReference type="Proteomes" id="UP000475532"/>
    </source>
</evidence>
<dbReference type="EMBL" id="JAAGLI010000148">
    <property type="protein sequence ID" value="NEA22034.1"/>
    <property type="molecule type" value="Genomic_DNA"/>
</dbReference>
<comment type="caution">
    <text evidence="1">The sequence shown here is derived from an EMBL/GenBank/DDBJ whole genome shotgun (WGS) entry which is preliminary data.</text>
</comment>
<organism evidence="1 2">
    <name type="scientific">Actinomadura bangladeshensis</name>
    <dbReference type="NCBI Taxonomy" id="453573"/>
    <lineage>
        <taxon>Bacteria</taxon>
        <taxon>Bacillati</taxon>
        <taxon>Actinomycetota</taxon>
        <taxon>Actinomycetes</taxon>
        <taxon>Streptosporangiales</taxon>
        <taxon>Thermomonosporaceae</taxon>
        <taxon>Actinomadura</taxon>
    </lineage>
</organism>
<sequence length="101" mass="11652">MAFDDDYRREVLEPARAAGDQPPEDLRVRYALPDRLAAETVAARVKEVRQCWRRARGQLKYRKLIDRLEAEHRELAPVFAAAERGDPRPLEARLRGGAERT</sequence>
<dbReference type="AlphaFoldDB" id="A0A6L9QCV9"/>
<protein>
    <submittedName>
        <fullName evidence="1">Uncharacterized protein</fullName>
    </submittedName>
</protein>
<reference evidence="1 2" key="1">
    <citation type="submission" date="2020-01" db="EMBL/GenBank/DDBJ databases">
        <title>Insect and environment-associated Actinomycetes.</title>
        <authorList>
            <person name="Currrie C."/>
            <person name="Chevrette M."/>
            <person name="Carlson C."/>
            <person name="Stubbendieck R."/>
            <person name="Wendt-Pienkowski E."/>
        </authorList>
    </citation>
    <scope>NUCLEOTIDE SEQUENCE [LARGE SCALE GENOMIC DNA]</scope>
    <source>
        <strain evidence="1 2">SID10258</strain>
    </source>
</reference>
<evidence type="ECO:0000313" key="1">
    <source>
        <dbReference type="EMBL" id="NEA22034.1"/>
    </source>
</evidence>
<feature type="non-terminal residue" evidence="1">
    <location>
        <position position="101"/>
    </location>
</feature>